<feature type="domain" description="Transcription factor CBF/NF-Y/archaeal histone" evidence="8">
    <location>
        <begin position="9"/>
        <end position="67"/>
    </location>
</feature>
<reference evidence="9 10" key="1">
    <citation type="submission" date="2018-05" db="EMBL/GenBank/DDBJ databases">
        <title>Genome sequencing and assembly of the regulated plant pathogen Lachnellula willkommii and related sister species for the development of diagnostic species identification markers.</title>
        <authorList>
            <person name="Giroux E."/>
            <person name="Bilodeau G."/>
        </authorList>
    </citation>
    <scope>NUCLEOTIDE SEQUENCE [LARGE SCALE GENOMIC DNA]</scope>
    <source>
        <strain evidence="9 10">CBS 172.35</strain>
    </source>
</reference>
<dbReference type="EMBL" id="QGML01000050">
    <property type="protein sequence ID" value="TVY94029.1"/>
    <property type="molecule type" value="Genomic_DNA"/>
</dbReference>
<comment type="subcellular location">
    <subcellularLocation>
        <location evidence="2">Chromosome</location>
        <location evidence="2">Centromere</location>
        <location evidence="2">Kinetochore</location>
    </subcellularLocation>
    <subcellularLocation>
        <location evidence="1">Nucleus</location>
    </subcellularLocation>
</comment>
<dbReference type="GO" id="GO:0051382">
    <property type="term" value="P:kinetochore assembly"/>
    <property type="evidence" value="ECO:0007669"/>
    <property type="project" value="TreeGrafter"/>
</dbReference>
<accession>A0A559MM39</accession>
<evidence type="ECO:0000256" key="3">
    <source>
        <dbReference type="ARBA" id="ARBA00022454"/>
    </source>
</evidence>
<dbReference type="SUPFAM" id="SSF47113">
    <property type="entry name" value="Histone-fold"/>
    <property type="match status" value="1"/>
</dbReference>
<evidence type="ECO:0000256" key="4">
    <source>
        <dbReference type="ARBA" id="ARBA00022838"/>
    </source>
</evidence>
<comment type="similarity">
    <text evidence="7">Belongs to the CENP-W/WIP1 family.</text>
</comment>
<evidence type="ECO:0000313" key="10">
    <source>
        <dbReference type="Proteomes" id="UP000315522"/>
    </source>
</evidence>
<keyword evidence="5" id="KW-0539">Nucleus</keyword>
<keyword evidence="3" id="KW-0158">Chromosome</keyword>
<gene>
    <name evidence="9" type="primary">wip1</name>
    <name evidence="9" type="ORF">LAWI1_G000966</name>
</gene>
<organism evidence="9 10">
    <name type="scientific">Lachnellula willkommii</name>
    <dbReference type="NCBI Taxonomy" id="215461"/>
    <lineage>
        <taxon>Eukaryota</taxon>
        <taxon>Fungi</taxon>
        <taxon>Dikarya</taxon>
        <taxon>Ascomycota</taxon>
        <taxon>Pezizomycotina</taxon>
        <taxon>Leotiomycetes</taxon>
        <taxon>Helotiales</taxon>
        <taxon>Lachnaceae</taxon>
        <taxon>Lachnellula</taxon>
    </lineage>
</organism>
<sequence length="144" mass="16081">MAAGQKLYPRATVKKIVKAHSKRNVTKNVDVLIFLDYALFLQTLMKEASINAKQAGERGISAKSVKKVTEVSFFIEVQGLITTSESPWRTRTRENEDINGQTPPRTTTKAVCPAPSMHIVESHVQEQYGKPRDRGKGGRIMARL</sequence>
<evidence type="ECO:0000256" key="7">
    <source>
        <dbReference type="ARBA" id="ARBA00038432"/>
    </source>
</evidence>
<dbReference type="GO" id="GO:0005654">
    <property type="term" value="C:nucleoplasm"/>
    <property type="evidence" value="ECO:0007669"/>
    <property type="project" value="TreeGrafter"/>
</dbReference>
<dbReference type="GO" id="GO:0046982">
    <property type="term" value="F:protein heterodimerization activity"/>
    <property type="evidence" value="ECO:0007669"/>
    <property type="project" value="InterPro"/>
</dbReference>
<dbReference type="InterPro" id="IPR003958">
    <property type="entry name" value="CBFA_NFYB_domain"/>
</dbReference>
<evidence type="ECO:0000259" key="8">
    <source>
        <dbReference type="Pfam" id="PF00808"/>
    </source>
</evidence>
<comment type="caution">
    <text evidence="9">The sequence shown here is derived from an EMBL/GenBank/DDBJ whole genome shotgun (WGS) entry which is preliminary data.</text>
</comment>
<dbReference type="PANTHER" id="PTHR34832:SF1">
    <property type="entry name" value="CENTROMERE PROTEIN W"/>
    <property type="match status" value="1"/>
</dbReference>
<proteinExistence type="inferred from homology"/>
<keyword evidence="6" id="KW-0137">Centromere</keyword>
<evidence type="ECO:0000256" key="2">
    <source>
        <dbReference type="ARBA" id="ARBA00004629"/>
    </source>
</evidence>
<keyword evidence="4" id="KW-0995">Kinetochore</keyword>
<dbReference type="AlphaFoldDB" id="A0A559MM39"/>
<dbReference type="Proteomes" id="UP000315522">
    <property type="component" value="Unassembled WGS sequence"/>
</dbReference>
<dbReference type="InterPro" id="IPR052484">
    <property type="entry name" value="CENP-W/WIP1"/>
</dbReference>
<dbReference type="GO" id="GO:0000776">
    <property type="term" value="C:kinetochore"/>
    <property type="evidence" value="ECO:0007669"/>
    <property type="project" value="UniProtKB-KW"/>
</dbReference>
<dbReference type="GO" id="GO:0000278">
    <property type="term" value="P:mitotic cell cycle"/>
    <property type="evidence" value="ECO:0007669"/>
    <property type="project" value="TreeGrafter"/>
</dbReference>
<dbReference type="Pfam" id="PF00808">
    <property type="entry name" value="CBFD_NFYB_HMF"/>
    <property type="match status" value="1"/>
</dbReference>
<evidence type="ECO:0000313" key="9">
    <source>
        <dbReference type="EMBL" id="TVY94029.1"/>
    </source>
</evidence>
<evidence type="ECO:0000256" key="1">
    <source>
        <dbReference type="ARBA" id="ARBA00004123"/>
    </source>
</evidence>
<dbReference type="GO" id="GO:0007059">
    <property type="term" value="P:chromosome segregation"/>
    <property type="evidence" value="ECO:0007669"/>
    <property type="project" value="TreeGrafter"/>
</dbReference>
<keyword evidence="10" id="KW-1185">Reference proteome</keyword>
<evidence type="ECO:0000256" key="5">
    <source>
        <dbReference type="ARBA" id="ARBA00023242"/>
    </source>
</evidence>
<dbReference type="CDD" id="cd13732">
    <property type="entry name" value="HFD_CENP-W"/>
    <property type="match status" value="1"/>
</dbReference>
<dbReference type="Gene3D" id="1.10.20.10">
    <property type="entry name" value="Histone, subunit A"/>
    <property type="match status" value="1"/>
</dbReference>
<dbReference type="PANTHER" id="PTHR34832">
    <property type="entry name" value="CENTROMERE PROTEIN W"/>
    <property type="match status" value="1"/>
</dbReference>
<dbReference type="InterPro" id="IPR009072">
    <property type="entry name" value="Histone-fold"/>
</dbReference>
<dbReference type="FunFam" id="1.10.20.10:FF:000075">
    <property type="entry name" value="WGS project CABT00000000 data, contig 2.56"/>
    <property type="match status" value="1"/>
</dbReference>
<name>A0A559MM39_9HELO</name>
<protein>
    <submittedName>
        <fullName evidence="9">Inner kinetochore subunit</fullName>
    </submittedName>
</protein>
<evidence type="ECO:0000256" key="6">
    <source>
        <dbReference type="ARBA" id="ARBA00023328"/>
    </source>
</evidence>